<dbReference type="Gene3D" id="1.10.10.60">
    <property type="entry name" value="Homeodomain-like"/>
    <property type="match status" value="1"/>
</dbReference>
<keyword evidence="3" id="KW-0238">DNA-binding</keyword>
<dbReference type="SMART" id="SM00857">
    <property type="entry name" value="Resolvase"/>
    <property type="match status" value="1"/>
</dbReference>
<dbReference type="PROSITE" id="PS00397">
    <property type="entry name" value="RECOMBINASES_1"/>
    <property type="match status" value="1"/>
</dbReference>
<dbReference type="PROSITE" id="PS00398">
    <property type="entry name" value="RECOMBINASES_2"/>
    <property type="match status" value="1"/>
</dbReference>
<dbReference type="GO" id="GO:0000150">
    <property type="term" value="F:DNA strand exchange activity"/>
    <property type="evidence" value="ECO:0007669"/>
    <property type="project" value="InterPro"/>
</dbReference>
<dbReference type="EMBL" id="KF648875">
    <property type="protein sequence ID" value="AHE40566.1"/>
    <property type="molecule type" value="Genomic_DNA"/>
</dbReference>
<sequence length="191" mass="21499">MIIGYVRVSTQDQNLDSQIRAIEEYALRQKGELKIFEEKASGTRVNRSELSKALDPSVLREGDTFIVYRLDRLARSVKQLHEIAELLDERKVNFVSLQDNIDTKTATGKAMFGMIAVFAEFERNLIAERTKAGLESAKVQGKLGGRPALKKSTKERVRQLYSRGVSASELAKEYNIGRSTVYKILNEEKGG</sequence>
<accession>V9ZAV1</accession>
<keyword evidence="8" id="KW-0614">Plasmid</keyword>
<dbReference type="InterPro" id="IPR006118">
    <property type="entry name" value="Recombinase_CS"/>
</dbReference>
<evidence type="ECO:0000256" key="2">
    <source>
        <dbReference type="ARBA" id="ARBA00022908"/>
    </source>
</evidence>
<dbReference type="Gene3D" id="3.40.50.1390">
    <property type="entry name" value="Resolvase, N-terminal catalytic domain"/>
    <property type="match status" value="1"/>
</dbReference>
<proteinExistence type="inferred from homology"/>
<feature type="domain" description="Resolvase/invertase-type recombinase catalytic" evidence="7">
    <location>
        <begin position="1"/>
        <end position="141"/>
    </location>
</feature>
<evidence type="ECO:0000256" key="3">
    <source>
        <dbReference type="ARBA" id="ARBA00023125"/>
    </source>
</evidence>
<evidence type="ECO:0000256" key="4">
    <source>
        <dbReference type="ARBA" id="ARBA00023172"/>
    </source>
</evidence>
<evidence type="ECO:0000256" key="1">
    <source>
        <dbReference type="ARBA" id="ARBA00009913"/>
    </source>
</evidence>
<dbReference type="InterPro" id="IPR009057">
    <property type="entry name" value="Homeodomain-like_sf"/>
</dbReference>
<dbReference type="CDD" id="cd00569">
    <property type="entry name" value="HTH_Hin_like"/>
    <property type="match status" value="1"/>
</dbReference>
<evidence type="ECO:0000313" key="8">
    <source>
        <dbReference type="EMBL" id="AHE40566.1"/>
    </source>
</evidence>
<evidence type="ECO:0000259" key="7">
    <source>
        <dbReference type="PROSITE" id="PS51736"/>
    </source>
</evidence>
<dbReference type="PANTHER" id="PTHR30461">
    <property type="entry name" value="DNA-INVERTASE FROM LAMBDOID PROPHAGE"/>
    <property type="match status" value="1"/>
</dbReference>
<protein>
    <submittedName>
        <fullName evidence="8">Resolvase, N-terminal:Resolvase helix-turn-helix region</fullName>
    </submittedName>
</protein>
<dbReference type="CDD" id="cd03768">
    <property type="entry name" value="SR_ResInv"/>
    <property type="match status" value="1"/>
</dbReference>
<dbReference type="Pfam" id="PF02796">
    <property type="entry name" value="HTH_7"/>
    <property type="match status" value="1"/>
</dbReference>
<feature type="active site" description="O-(5'-phospho-DNA)-serine intermediate" evidence="5 6">
    <location>
        <position position="9"/>
    </location>
</feature>
<dbReference type="PANTHER" id="PTHR30461:SF2">
    <property type="entry name" value="SERINE RECOMBINASE PINE-RELATED"/>
    <property type="match status" value="1"/>
</dbReference>
<dbReference type="PROSITE" id="PS51736">
    <property type="entry name" value="RECOMBINASES_3"/>
    <property type="match status" value="1"/>
</dbReference>
<dbReference type="Pfam" id="PF00239">
    <property type="entry name" value="Resolvase"/>
    <property type="match status" value="1"/>
</dbReference>
<evidence type="ECO:0000256" key="5">
    <source>
        <dbReference type="PIRSR" id="PIRSR606118-50"/>
    </source>
</evidence>
<dbReference type="GO" id="GO:0003677">
    <property type="term" value="F:DNA binding"/>
    <property type="evidence" value="ECO:0007669"/>
    <property type="project" value="UniProtKB-KW"/>
</dbReference>
<dbReference type="SUPFAM" id="SSF53041">
    <property type="entry name" value="Resolvase-like"/>
    <property type="match status" value="1"/>
</dbReference>
<geneLocation type="plasmid" evidence="8">
    <name>pMC2</name>
</geneLocation>
<dbReference type="GO" id="GO:0015074">
    <property type="term" value="P:DNA integration"/>
    <property type="evidence" value="ECO:0007669"/>
    <property type="project" value="UniProtKB-KW"/>
</dbReference>
<reference evidence="8" key="1">
    <citation type="journal article" date="2014" name="Appl. Environ. Microbiol.">
        <title>Characterization of a Multiresistant Mosaic Plasmid from a Fish Farm Sediment Exiguobacterium sp. Isolate Reveals Aggregation of Functional Clinic-Associated Antibiotic Resistance Genes.</title>
        <authorList>
            <person name="Yang J."/>
            <person name="Wang C."/>
            <person name="Wu J."/>
            <person name="Liu L."/>
            <person name="Zhang G."/>
            <person name="Feng J."/>
        </authorList>
    </citation>
    <scope>NUCLEOTIDE SEQUENCE</scope>
    <source>
        <strain evidence="8">S3-2</strain>
        <plasmid evidence="8">pMC2</plasmid>
    </source>
</reference>
<dbReference type="InterPro" id="IPR006120">
    <property type="entry name" value="Resolvase_HTH_dom"/>
</dbReference>
<keyword evidence="2" id="KW-0229">DNA integration</keyword>
<dbReference type="RefSeq" id="WP_024127833.1">
    <property type="nucleotide sequence ID" value="NC_023288.1"/>
</dbReference>
<evidence type="ECO:0000256" key="6">
    <source>
        <dbReference type="PROSITE-ProRule" id="PRU10137"/>
    </source>
</evidence>
<name>V9ZAV1_9BACL</name>
<dbReference type="AlphaFoldDB" id="V9ZAV1"/>
<dbReference type="InterPro" id="IPR006119">
    <property type="entry name" value="Resolv_N"/>
</dbReference>
<keyword evidence="4" id="KW-0233">DNA recombination</keyword>
<dbReference type="InterPro" id="IPR050639">
    <property type="entry name" value="SSR_resolvase"/>
</dbReference>
<dbReference type="InterPro" id="IPR036162">
    <property type="entry name" value="Resolvase-like_N_sf"/>
</dbReference>
<dbReference type="SUPFAM" id="SSF46689">
    <property type="entry name" value="Homeodomain-like"/>
    <property type="match status" value="1"/>
</dbReference>
<organism evidence="8">
    <name type="scientific">Exiguobacterium sp. S3-2</name>
    <dbReference type="NCBI Taxonomy" id="1389960"/>
    <lineage>
        <taxon>Bacteria</taxon>
        <taxon>Bacillati</taxon>
        <taxon>Bacillota</taxon>
        <taxon>Bacilli</taxon>
        <taxon>Bacillales</taxon>
        <taxon>Bacillales Family XII. Incertae Sedis</taxon>
        <taxon>Exiguobacterium</taxon>
    </lineage>
</organism>
<dbReference type="FunFam" id="3.40.50.1390:FF:000001">
    <property type="entry name" value="DNA recombinase"/>
    <property type="match status" value="1"/>
</dbReference>
<comment type="similarity">
    <text evidence="1">Belongs to the site-specific recombinase resolvase family.</text>
</comment>